<accession>A0A6J5QY08</accession>
<evidence type="ECO:0000313" key="2">
    <source>
        <dbReference type="EMBL" id="CAB4184524.1"/>
    </source>
</evidence>
<dbReference type="EMBL" id="LR797069">
    <property type="protein sequence ID" value="CAB4184524.1"/>
    <property type="molecule type" value="Genomic_DNA"/>
</dbReference>
<evidence type="ECO:0000313" key="4">
    <source>
        <dbReference type="EMBL" id="CAB5230550.1"/>
    </source>
</evidence>
<organism evidence="2">
    <name type="scientific">uncultured Caudovirales phage</name>
    <dbReference type="NCBI Taxonomy" id="2100421"/>
    <lineage>
        <taxon>Viruses</taxon>
        <taxon>Duplodnaviria</taxon>
        <taxon>Heunggongvirae</taxon>
        <taxon>Uroviricota</taxon>
        <taxon>Caudoviricetes</taxon>
        <taxon>Peduoviridae</taxon>
        <taxon>Maltschvirus</taxon>
        <taxon>Maltschvirus maltsch</taxon>
    </lineage>
</organism>
<gene>
    <name evidence="2" type="ORF">UFOVP1126_25</name>
    <name evidence="3" type="ORF">UFOVP1485_25</name>
    <name evidence="4" type="ORF">UFOVP1573_34</name>
</gene>
<reference evidence="2" key="1">
    <citation type="submission" date="2020-05" db="EMBL/GenBank/DDBJ databases">
        <authorList>
            <person name="Chiriac C."/>
            <person name="Salcher M."/>
            <person name="Ghai R."/>
            <person name="Kavagutti S V."/>
        </authorList>
    </citation>
    <scope>NUCLEOTIDE SEQUENCE</scope>
</reference>
<dbReference type="EMBL" id="LR797428">
    <property type="protein sequence ID" value="CAB4215483.1"/>
    <property type="molecule type" value="Genomic_DNA"/>
</dbReference>
<keyword evidence="1" id="KW-0472">Membrane</keyword>
<keyword evidence="1" id="KW-0812">Transmembrane</keyword>
<evidence type="ECO:0000313" key="3">
    <source>
        <dbReference type="EMBL" id="CAB4215483.1"/>
    </source>
</evidence>
<name>A0A6J5QY08_9CAUD</name>
<protein>
    <submittedName>
        <fullName evidence="2">Uncharacterized protein</fullName>
    </submittedName>
</protein>
<dbReference type="EMBL" id="LR798419">
    <property type="protein sequence ID" value="CAB5230550.1"/>
    <property type="molecule type" value="Genomic_DNA"/>
</dbReference>
<evidence type="ECO:0000256" key="1">
    <source>
        <dbReference type="SAM" id="Phobius"/>
    </source>
</evidence>
<feature type="transmembrane region" description="Helical" evidence="1">
    <location>
        <begin position="37"/>
        <end position="57"/>
    </location>
</feature>
<sequence>MPVRSQNSEILARLDRIEKDLTEIKIDLAESRGALNLAKGVIFLLGLTGLGGLITWLQGQGK</sequence>
<proteinExistence type="predicted"/>
<keyword evidence="1" id="KW-1133">Transmembrane helix</keyword>